<dbReference type="InterPro" id="IPR027417">
    <property type="entry name" value="P-loop_NTPase"/>
</dbReference>
<dbReference type="PANTHER" id="PTHR43394">
    <property type="entry name" value="ATP-DEPENDENT PERMEASE MDL1, MITOCHONDRIAL"/>
    <property type="match status" value="1"/>
</dbReference>
<accession>A0ABX8S9X1</accession>
<sequence>MAPDIPAPDDRGSGTVPSGWIRRLFAQCRRHPATLCGAAAVSVVIALLDTAGPLLTKRAIDAATGGTPNLLPGIAGTLVLLALALFGLTFGRRYLAALLSLRVQHDLRTALLAAVHRMDGPQQDGMRTGQVVSRSISDLQLVQGLLAMVPLACGAAVQFALALVVMTVLSPPLTAVALLVLPLIGLVVYRVRPRLFAATWSAQQRAADLAQHVEETVTGVRVVKGFGQEDRMVDRLADLGRDLYAERMRAARLNARFAPSLATLPMVGLLGVIVAGGGLALRGSISIGTFVAFAAYVSTMAATVRLLSSLIITAQLARAGIERVYQVIDTEPRTRDPARPVPLPAGPLGVEFDRVCFGFDPDQPVLTDLDLRVAPGETVALVGPAGSGKTALALLVERFYRPDSGTVALRSGDRRIDLADLQADDLRGAIGFVSDDPFLLSDTITTNIALGRPDAGADEIARVAAIAAVDRFVAELPDGFDTVVGERGLTLSGGQRQRIALARALLLRPRILVLDDATSALDTETEAAIFDALRSDADRSGAAPPTTILISHRDSTLDRADRVVRLTGPEHAVPAAPSAVPTRTAPAAIGFGGPAGSAGSAGSALSGLAPTPTITARVARLPPATEQPKVDTARLRRGRRVFRPSGLLRPVRGLLVGAIALLAVNALISVAYPTIARHAVDAGVLAGDAGALWLAGGFGLGLAVVDWSAGAASTVITARTGERVLFGLRVRSYAHLQRLGLDYYERELSGRIMTRMTTDVDALSTFIQTGLAVAVISALTVLGVSVALLATDATLALVVLATLPPLAAATWLFRRVSVAAYTASRERISIVNADFQENVAGLRTLQAYRREEFAARGFAARSMDYLRARMRAQRAIAGYFPLVTLLSNLAAAAVVLVGGYRVASGTTSAGTLVAFILYLTLLFGPVMQLSQVFDGYQQARVGLRRIAELLATRSSIEEAVDAADAVTVTGSLTGAARLDRVHFRYAGAAVDALAGIDLDVPAGSTVALVGRTGAGKSTIVKLLARFYDPTTGRVRVDDVDIRRFPLAQYRARLGVVPQEAHLFTGDVASNIAFGRPDATPAQIEAAAAAVGALDVLSRLPAGLAQPVGERGQGLSAGQRQLVALARAELVDPDLLLLDEATATLDPATEASVLTASRTVTGRRTAVIVAHRLATAARADRIVVVDNGRVVESGSHDQLLTAAGPYARLWAVGTWTRPDHTPGRGFDAGTSLIAGPTAVGIDDRRRE</sequence>
<keyword evidence="3" id="KW-0547">Nucleotide-binding</keyword>
<feature type="transmembrane region" description="Helical" evidence="7">
    <location>
        <begin position="763"/>
        <end position="789"/>
    </location>
</feature>
<dbReference type="Proteomes" id="UP000887023">
    <property type="component" value="Chromosome"/>
</dbReference>
<dbReference type="RefSeq" id="WP_083529901.1">
    <property type="nucleotide sequence ID" value="NZ_CBCRUZ010000004.1"/>
</dbReference>
<evidence type="ECO:0000256" key="3">
    <source>
        <dbReference type="ARBA" id="ARBA00022741"/>
    </source>
</evidence>
<feature type="transmembrane region" description="Helical" evidence="7">
    <location>
        <begin position="70"/>
        <end position="90"/>
    </location>
</feature>
<feature type="transmembrane region" description="Helical" evidence="7">
    <location>
        <begin position="912"/>
        <end position="930"/>
    </location>
</feature>
<dbReference type="InterPro" id="IPR003593">
    <property type="entry name" value="AAA+_ATPase"/>
</dbReference>
<feature type="transmembrane region" description="Helical" evidence="7">
    <location>
        <begin position="172"/>
        <end position="191"/>
    </location>
</feature>
<feature type="transmembrane region" description="Helical" evidence="7">
    <location>
        <begin position="144"/>
        <end position="166"/>
    </location>
</feature>
<keyword evidence="5 7" id="KW-1133">Transmembrane helix</keyword>
<evidence type="ECO:0000256" key="1">
    <source>
        <dbReference type="ARBA" id="ARBA00004651"/>
    </source>
</evidence>
<evidence type="ECO:0000256" key="2">
    <source>
        <dbReference type="ARBA" id="ARBA00022692"/>
    </source>
</evidence>
<evidence type="ECO:0000256" key="4">
    <source>
        <dbReference type="ARBA" id="ARBA00022840"/>
    </source>
</evidence>
<dbReference type="Gene3D" id="1.20.1560.10">
    <property type="entry name" value="ABC transporter type 1, transmembrane domain"/>
    <property type="match status" value="2"/>
</dbReference>
<dbReference type="EMBL" id="CP079105">
    <property type="protein sequence ID" value="QXQ14665.1"/>
    <property type="molecule type" value="Genomic_DNA"/>
</dbReference>
<feature type="transmembrane region" description="Helical" evidence="7">
    <location>
        <begin position="692"/>
        <end position="716"/>
    </location>
</feature>
<keyword evidence="11" id="KW-1185">Reference proteome</keyword>
<protein>
    <submittedName>
        <fullName evidence="10">ABC transporter ATP-binding protein/permease</fullName>
    </submittedName>
</protein>
<evidence type="ECO:0000313" key="10">
    <source>
        <dbReference type="EMBL" id="QXQ14665.1"/>
    </source>
</evidence>
<dbReference type="InterPro" id="IPR036640">
    <property type="entry name" value="ABC1_TM_sf"/>
</dbReference>
<dbReference type="SUPFAM" id="SSF52540">
    <property type="entry name" value="P-loop containing nucleoside triphosphate hydrolases"/>
    <property type="match status" value="2"/>
</dbReference>
<dbReference type="InterPro" id="IPR017871">
    <property type="entry name" value="ABC_transporter-like_CS"/>
</dbReference>
<organism evidence="10 11">
    <name type="scientific">Skermania pinensis</name>
    <dbReference type="NCBI Taxonomy" id="39122"/>
    <lineage>
        <taxon>Bacteria</taxon>
        <taxon>Bacillati</taxon>
        <taxon>Actinomycetota</taxon>
        <taxon>Actinomycetes</taxon>
        <taxon>Mycobacteriales</taxon>
        <taxon>Gordoniaceae</taxon>
        <taxon>Skermania</taxon>
    </lineage>
</organism>
<dbReference type="InterPro" id="IPR039421">
    <property type="entry name" value="Type_1_exporter"/>
</dbReference>
<reference evidence="10" key="1">
    <citation type="submission" date="2021-07" db="EMBL/GenBank/DDBJ databases">
        <title>Candidatus Kaistella beijingensis sp. nov. isolated from a municipal wastewater treatment plant is involved in sludge foaming.</title>
        <authorList>
            <person name="Song Y."/>
            <person name="Liu S.-J."/>
        </authorList>
    </citation>
    <scope>NUCLEOTIDE SEQUENCE</scope>
    <source>
        <strain evidence="10">DSM 43998</strain>
    </source>
</reference>
<dbReference type="PROSITE" id="PS50929">
    <property type="entry name" value="ABC_TM1F"/>
    <property type="match status" value="2"/>
</dbReference>
<evidence type="ECO:0000259" key="9">
    <source>
        <dbReference type="PROSITE" id="PS50929"/>
    </source>
</evidence>
<feature type="transmembrane region" description="Helical" evidence="7">
    <location>
        <begin position="876"/>
        <end position="900"/>
    </location>
</feature>
<feature type="domain" description="ABC transporter" evidence="8">
    <location>
        <begin position="976"/>
        <end position="1211"/>
    </location>
</feature>
<feature type="domain" description="ABC transporter" evidence="8">
    <location>
        <begin position="350"/>
        <end position="593"/>
    </location>
</feature>
<proteinExistence type="predicted"/>
<dbReference type="SMART" id="SM00382">
    <property type="entry name" value="AAA"/>
    <property type="match status" value="2"/>
</dbReference>
<gene>
    <name evidence="10" type="ORF">KV203_04475</name>
</gene>
<dbReference type="Gene3D" id="3.40.50.300">
    <property type="entry name" value="P-loop containing nucleotide triphosphate hydrolases"/>
    <property type="match status" value="2"/>
</dbReference>
<keyword evidence="6 7" id="KW-0472">Membrane</keyword>
<feature type="transmembrane region" description="Helical" evidence="7">
    <location>
        <begin position="287"/>
        <end position="308"/>
    </location>
</feature>
<dbReference type="GO" id="GO:0005524">
    <property type="term" value="F:ATP binding"/>
    <property type="evidence" value="ECO:0007669"/>
    <property type="project" value="UniProtKB-KW"/>
</dbReference>
<dbReference type="PROSITE" id="PS50893">
    <property type="entry name" value="ABC_TRANSPORTER_2"/>
    <property type="match status" value="2"/>
</dbReference>
<dbReference type="InterPro" id="IPR003439">
    <property type="entry name" value="ABC_transporter-like_ATP-bd"/>
</dbReference>
<dbReference type="PROSITE" id="PS00211">
    <property type="entry name" value="ABC_TRANSPORTER_1"/>
    <property type="match status" value="1"/>
</dbReference>
<dbReference type="Pfam" id="PF00664">
    <property type="entry name" value="ABC_membrane"/>
    <property type="match status" value="2"/>
</dbReference>
<evidence type="ECO:0000313" key="11">
    <source>
        <dbReference type="Proteomes" id="UP000887023"/>
    </source>
</evidence>
<dbReference type="PANTHER" id="PTHR43394:SF1">
    <property type="entry name" value="ATP-BINDING CASSETTE SUB-FAMILY B MEMBER 10, MITOCHONDRIAL"/>
    <property type="match status" value="1"/>
</dbReference>
<evidence type="ECO:0000259" key="8">
    <source>
        <dbReference type="PROSITE" id="PS50893"/>
    </source>
</evidence>
<feature type="domain" description="ABC transmembrane type-1" evidence="9">
    <location>
        <begin position="37"/>
        <end position="316"/>
    </location>
</feature>
<dbReference type="InterPro" id="IPR011527">
    <property type="entry name" value="ABC1_TM_dom"/>
</dbReference>
<dbReference type="CDD" id="cd18543">
    <property type="entry name" value="ABC_6TM_Rv0194_D1_like"/>
    <property type="match status" value="1"/>
</dbReference>
<comment type="subcellular location">
    <subcellularLocation>
        <location evidence="1">Cell membrane</location>
        <topology evidence="1">Multi-pass membrane protein</topology>
    </subcellularLocation>
</comment>
<evidence type="ECO:0000256" key="5">
    <source>
        <dbReference type="ARBA" id="ARBA00022989"/>
    </source>
</evidence>
<feature type="transmembrane region" description="Helical" evidence="7">
    <location>
        <begin position="653"/>
        <end position="672"/>
    </location>
</feature>
<feature type="transmembrane region" description="Helical" evidence="7">
    <location>
        <begin position="257"/>
        <end position="281"/>
    </location>
</feature>
<name>A0ABX8S9X1_9ACTN</name>
<keyword evidence="2 7" id="KW-0812">Transmembrane</keyword>
<keyword evidence="4 10" id="KW-0067">ATP-binding</keyword>
<dbReference type="Pfam" id="PF00005">
    <property type="entry name" value="ABC_tran"/>
    <property type="match status" value="2"/>
</dbReference>
<feature type="domain" description="ABC transmembrane type-1" evidence="9">
    <location>
        <begin position="656"/>
        <end position="938"/>
    </location>
</feature>
<evidence type="ECO:0000256" key="6">
    <source>
        <dbReference type="ARBA" id="ARBA00023136"/>
    </source>
</evidence>
<dbReference type="CDD" id="cd18546">
    <property type="entry name" value="ABC_6TM_Rv0194_D2_like"/>
    <property type="match status" value="1"/>
</dbReference>
<evidence type="ECO:0000256" key="7">
    <source>
        <dbReference type="SAM" id="Phobius"/>
    </source>
</evidence>
<feature type="transmembrane region" description="Helical" evidence="7">
    <location>
        <begin position="32"/>
        <end position="50"/>
    </location>
</feature>
<dbReference type="SUPFAM" id="SSF90123">
    <property type="entry name" value="ABC transporter transmembrane region"/>
    <property type="match status" value="2"/>
</dbReference>
<feature type="transmembrane region" description="Helical" evidence="7">
    <location>
        <begin position="795"/>
        <end position="813"/>
    </location>
</feature>